<accession>A0A6J7X9U0</accession>
<organism evidence="1">
    <name type="scientific">uncultured Caudovirales phage</name>
    <dbReference type="NCBI Taxonomy" id="2100421"/>
    <lineage>
        <taxon>Viruses</taxon>
        <taxon>Duplodnaviria</taxon>
        <taxon>Heunggongvirae</taxon>
        <taxon>Uroviricota</taxon>
        <taxon>Caudoviricetes</taxon>
        <taxon>Peduoviridae</taxon>
        <taxon>Maltschvirus</taxon>
        <taxon>Maltschvirus maltsch</taxon>
    </lineage>
</organism>
<dbReference type="EMBL" id="LR798342">
    <property type="protein sequence ID" value="CAB5225676.1"/>
    <property type="molecule type" value="Genomic_DNA"/>
</dbReference>
<name>A0A6J7X9U0_9CAUD</name>
<evidence type="ECO:0000313" key="1">
    <source>
        <dbReference type="EMBL" id="CAB5225676.1"/>
    </source>
</evidence>
<reference evidence="1" key="1">
    <citation type="submission" date="2020-05" db="EMBL/GenBank/DDBJ databases">
        <authorList>
            <person name="Chiriac C."/>
            <person name="Salcher M."/>
            <person name="Ghai R."/>
            <person name="Kavagutti S V."/>
        </authorList>
    </citation>
    <scope>NUCLEOTIDE SEQUENCE</scope>
</reference>
<proteinExistence type="predicted"/>
<gene>
    <name evidence="1" type="ORF">UFOVP746_53</name>
</gene>
<protein>
    <submittedName>
        <fullName evidence="1">Uncharacterized protein</fullName>
    </submittedName>
</protein>
<sequence length="76" mass="8615">MTVKYQVTSQITGLPHEANSFEEAQQLQMQLRNDYLATIEQCFAITALVEIEDGSIMQVAIDENGNPKLEDWMLNP</sequence>